<evidence type="ECO:0000313" key="1">
    <source>
        <dbReference type="EMBL" id="RUT66641.1"/>
    </source>
</evidence>
<dbReference type="Proteomes" id="UP000286908">
    <property type="component" value="Unassembled WGS sequence"/>
</dbReference>
<dbReference type="AlphaFoldDB" id="A0A433ZWY0"/>
<dbReference type="OrthoDB" id="6607324at2"/>
<accession>A0A433ZWY0</accession>
<sequence>MIVRETGIYFIKEQIYSKGGLPTLANTIGPSAKQIYRMVLQLKIEQDVFYENKKVNHNDLSTWQQLRVLFDRDIISQRDKQNGKVIVGLEYAGFDTYVTPFAGFEDTLPKALTTDYLYNKELLPAPYIYGKDPIPSVRLYNNPHVQFFMDQGGQGIPTALGKFDKNNRNLGIIKNEADFTQILNLIKTGYEKK</sequence>
<protein>
    <submittedName>
        <fullName evidence="1">Uncharacterized protein</fullName>
    </submittedName>
</protein>
<organism evidence="1 2">
    <name type="scientific">Morganella morganii</name>
    <name type="common">Proteus morganii</name>
    <dbReference type="NCBI Taxonomy" id="582"/>
    <lineage>
        <taxon>Bacteria</taxon>
        <taxon>Pseudomonadati</taxon>
        <taxon>Pseudomonadota</taxon>
        <taxon>Gammaproteobacteria</taxon>
        <taxon>Enterobacterales</taxon>
        <taxon>Morganellaceae</taxon>
        <taxon>Morganella</taxon>
    </lineage>
</organism>
<name>A0A433ZWY0_MORMO</name>
<gene>
    <name evidence="1" type="ORF">CKG00_09790</name>
</gene>
<evidence type="ECO:0000313" key="2">
    <source>
        <dbReference type="Proteomes" id="UP000286908"/>
    </source>
</evidence>
<comment type="caution">
    <text evidence="1">The sequence shown here is derived from an EMBL/GenBank/DDBJ whole genome shotgun (WGS) entry which is preliminary data.</text>
</comment>
<reference evidence="1 2" key="1">
    <citation type="submission" date="2017-08" db="EMBL/GenBank/DDBJ databases">
        <title>Draft genome sequence of pheromone producing symbiont Morganella morganii, of the female New Zealand grass grub Costelytra giveni.</title>
        <authorList>
            <person name="Laugraud A."/>
            <person name="Young S.D."/>
            <person name="Hurst M.H."/>
        </authorList>
    </citation>
    <scope>NUCLEOTIDE SEQUENCE [LARGE SCALE GENOMIC DNA]</scope>
    <source>
        <strain evidence="1 2">MMsCG</strain>
    </source>
</reference>
<dbReference type="EMBL" id="NRQY01000001">
    <property type="protein sequence ID" value="RUT66641.1"/>
    <property type="molecule type" value="Genomic_DNA"/>
</dbReference>
<proteinExistence type="predicted"/>